<dbReference type="Proteomes" id="UP001295444">
    <property type="component" value="Chromosome 12"/>
</dbReference>
<feature type="domain" description="HYDIN/VesB/CFA65-like Ig-like" evidence="8">
    <location>
        <begin position="117"/>
        <end position="209"/>
    </location>
</feature>
<feature type="region of interest" description="Disordered" evidence="6">
    <location>
        <begin position="2318"/>
        <end position="2387"/>
    </location>
</feature>
<dbReference type="Pfam" id="PF17213">
    <property type="entry name" value="Hydin_ADK"/>
    <property type="match status" value="1"/>
</dbReference>
<feature type="compositionally biased region" description="Polar residues" evidence="6">
    <location>
        <begin position="1966"/>
        <end position="1980"/>
    </location>
</feature>
<feature type="compositionally biased region" description="Basic and acidic residues" evidence="6">
    <location>
        <begin position="2247"/>
        <end position="2258"/>
    </location>
</feature>
<evidence type="ECO:0000256" key="5">
    <source>
        <dbReference type="ARBA" id="ARBA00023273"/>
    </source>
</evidence>
<dbReference type="PANTHER" id="PTHR23053:SF0">
    <property type="entry name" value="HYDROCEPHALUS-INDUCING PROTEIN HOMOLOG"/>
    <property type="match status" value="1"/>
</dbReference>
<sequence length="4710" mass="525627">MPSSKLQGPVNSLQDLSVNLSSGLQTRVVPPQNPKMTRDEGARLTVPRLVKVIQESSPYFQIISPNDVCNKVAPGMPSTFRIMFTPEENKDYFHEVICITEREKFLVPIRAVGARAMLDFPDQLSFQVCPVKYNSQKTLLVRNIGNREACFQLHTQRPFSVDPVSGTLGVGESMQVTVNFHPQDLGDHVQDLIIHYDTGEDIRVSLYGASSDINVRLDKNSLIVEKTFLSLANQRTVTIINRSDIITHFQWKALATAQEEEQQKLRFCSDLHTEEEEESDSFLQECSADPSLRERLSLLSRTFHNRRRMVQADAMLFTDDIFHIEPMEGDIWPNSSVEIRVLFKPREAKLYQRVIYCDITGRESRLPLRIRGEGLGPKLLFNFDKLDIGKIFVGSTHSYEVILTNHGAIDGIFTINQPSTAVGSFFMFEPNEGIVLPAGHQAIQISVCCGILGEFSQEFEFTVDGLPEVLKLTIQGCVIGPTFHFSVPSLHFGDVPFGFPQTLMCSLCNTSLVPMTFNLRIPGDGNGEPSVTSTSQILQDTRSSWRQPSHRGTRPQEFSITPSQGTIRSQGCLDIKVTLCSNQVKKYDVALVVDVDGIGEEVLALPIIARCLVPSLCLEDPVLKFNRCFIHYPYQKTVTLINPSSLPGCYCVLPQEADSTSTIRYYSPAARGIVGPESSVNVSIIVEAQTVGEQIINARIAVYGSAEPLLELELVCIGEGPVVHVSPSEMDFGNIQVLTDVSKTLHLCNQSPISAPYKASMARKRSPWRIEPSQGEVPANGEVRLTLITHLDDTVSFTDNVQLFIANSNTYHIPMRAVGIGTTIVTDRAFAPVLNLGSHFSSGPCRYHFTMTNQGRRTHQLYWMTEGFPQFRKRPQLPSLKSGTLNPELPFPVFKLNPSRMELHPGESIDVTLEGSSDVPKVVKERLLGQAIIGRQSGKEKIMTVDVICEFIAPILQLSAGNLHFYLEKKPDDVLEAQCKSLTMKNISSLPLTIFLSLSPPFSIYCKDTGQDADVQEAHRLEVGEEKELTVCFDPIYVNDHLSRVIEEVLTIRYAEHPHTDCVSLQGEVHFPNLHFPFAEIHFGCILNDTESTQDLQVTNSSPFPIQYRWFYRTEPWQSHSRENLLQEPKEGDGIEMELSGDHCRERQVVTPEAGTEGLTGPGLSVSSLSEREERVPTGVEEVFDILPMFGNLEPGESQTVSFTFYGHAGIRAHALALCEVHGGPTYEISLHGEASLVSYTLSATDIDYGIQPFDKVAEADIILRNTGLVSFPFTVFNSTMSLQPGKPLIQPLSGHIAAGGEKILKVSYFPGLPEPFHQVIQLQVAHLEPESIEIQGEGVFPRICLDLPRVINENERLQPYLREAEKRIRETAISNSCLTPNLESPREQCDSTMDTLVQMELECLLLKEHVQEELTLECPGDPGHRAWSKLLRVFLPEYVLDLGFVILGEIRTHIIKITNTGHFPVSFHADRRGLIGTGFSTELDRVKNLPCGQTEIFQVKFDPRGANLSLGQVEVVMPIQVSGGPTFPVRLMASVTMPCLRVSCDSVEFDPVQCGQCQIRSIQLYNQFPVPCEWSIRKEDQEVKIDKHIPMHLRKKCRPEVKPKAPIFEMIPATDVLLPGQKKNVEIKFLPREEKLYSQRLVLHLAQSNQRVLLHVLGQGLEPRLEFSPSVLEMGPILPLSPGDAMDILVRNPCSFPIEFYSLEMDKQYREEEKILRTLTCYDSHKTLLLPPRLPGEKLPLEILEYYDENRPLLVEETENLKSGAGAEADPYSDPEKNKQNPEPLRALSAASDGESHSSEGKLEFAESELEKKALSGKVPDSVRKAVGDLEYNPVTQAIARYMGIDTSSEGRAAANRRGIAIIMHGSPLTGKSSAAVALAQHYGIACLSIDSVVLEAISDGNSPAGLRARQLCSKASLEQVLRQSEESALQAVDGSGQSRLSVEALAKHTAEGGQGLETKMAPQSIISRSNRGNLGQGKSKSDLHLVQGAKHLHLPEPLGSQTGSSPLPPGPAQQRLSVSASVGGELGLVSCVLPEDLLQDILSERLQLNDCFRGVVFDGLDTLFARSSPSALQIVLKALNNRRHIYFINLHQEYSAMRAREQAQKLQDEQEKLRMQAQEKAYLEEMDEDAYDNLPDDERARVDRLRLDALRERKKREKEEHQAREECERKLQEELLKQREEEELRKKTRRGRSRDSDFGGKKSQMGIKQPTNQLNLKPDQRLDFGMDKKVSLKERPESVLNENEDASKRSKSKDPVPHVTLLDDLEKDLGTDSDKQLVQRFRNYESCQKDILHILTFWDRVKGTLLSPVVDDSQRLAEEQSAERQAPSGKKHRKDRERERQEKAEKDRIEKERAEKERMDRLKTIDQDSSTHSPLDTEAQEPRETALSTETGVPVFEFQVLGSHDASDQTILQSGKLPLVEEILDGLGLGPSGPPCPPPCYFSVVQFPEKRAVSTNLESLSHFTFIAASPDDPNVIVEEKKESDPPEAEPVLTIPTPKDDQLTPTKGRNKKERSVDTGRESQKDKRRPASTRKNLPVVDILSPPPGAGTPVSDVDQGSITGEVPLSKLQRLGIFRWVVPAGGEVFLRIHFASTVIGNFDQTMNFEVLGTCRRYQLYCRGVCAFPAICQDPKLIFPQCKKEMKADEICQKKFILSSGVFEFGPLLCGKARERYKAGQFPENMETIMICNVSPIESEINFGFQHDMKATTFILDPPTMTLKPNEKQVLSIWAYPTSPGVFEDNIVCCIKDNPLPALFRISCRGVRPELELDRKHIHFDKVLLHRKDSRTIFLRNSNLLPAAWRVIGLENLGDEFSVSQDQGIVGPRSQYGLQVHFKAAKATNVKKFIRLEVSDVENILGIVQLETIQVLAEAYDVSLDISFPKGTDGGLDFGVVKVNDEVKHTISLKNKGKYEIGFSFSLEGTGPGMVDLNSIFSVTPQKGPLAPNDRSTQVQIHFQSKREVEIVDKPILRCQVIEPSLSEGGETIASIPIRVSVRSVFSKYRISPSSDINFGAMVLGSRKLCSFTLENLSQLEFRYSISKLIREVIIQPVKKGSRLSFCWDDHSVLRVRSREGSGSSKSVSFNKAKRTDSQMRDISTTGQARLTLGMFTVSPGFGTVSPGTHQTINVDCFAEQLGRCEELLSIDISDRDPEDHSNGVPFRLVTEVCTPGFVTDDIGSIFEEHRIVTDTRILQCLPSLLTGGVYLQEENRFLFCNVIVGQSYTARFKIINSGKVPCDVTLALKPSSAKEEVVWGTASSYRVNDMFEIEPQRMNIPSHSQCFASVTFSPQSMMLYQCIFEASVEGISSVLSKARNLTFEINGEGILPRITVTRPALRNKRGHPLLLYQRLLIGQHQQLPLVLKNEGSIAAKVNIDLTGEEHVFTLKPKPDTQCIYPAWTENNTQNMGQRAHTASLIIHPGHTAQFDVVFHPADPQRFEATLHLSVMDNQYDQICVQLVGEGYKDDITIDNIQNPGVALSPQGSVDEDVVEAPRMDHIIFGDCYIGLPYQVTFTMTNHSQLDAMRFEWPLEGPLNFSPQVGHIHASCAKHVAVTLKSDVPLTLSKSPVKCRVSRISFPLPLDQIPDWDDRMRTVKWVDNAKVLNGQHPTKRKVIETDPEPSHVVIDGGNRDLELLVSAVVDHAQYVANCDLVQFKDTLLYQTRVYKFHMQNTGSVQLHFSWQVRMEAQDQGFQISPRPVGMQEPLGSARTSSSDSRPPSVIESVSSMLSVGPDAVAFSVQPSSGLIPAGETQEFLIKFSPLSVGEFGGCLTCRIPNLRKDQQELVLPVKGCSMLPYCHFQLEDSDYITNRRRNPELGGPRGAPSGTTLDPNTRVIEFSSVGVRTKNTRKFCILNPTSSPYSFLWTCDDPSCFQSSLAFRCLSEQGVIQPEKKVEVTFEFVPQVTGITESFWSFTIPEQNIVVPFLLVGKASEPCVSLDRSHLNFGSLLVDHEVQENLYLINNEDKPITFSIRESSCYSEGHGQGLMVKPMGATIAPLSRIPLRIAMKPTQAGSVNFRLICDVQTMTEALYLNVKAEGHSTAAYFQYQDSTGNITSLSLQGPNKIDLGQVDINDRSMLQFNVLNNGRFPFSYSCSLSAPQGLRDYLSISPTSACVESGQKALSLFTFQPTRKCILKDTELQIKVEAGPELRCCFNATVVRPGIHFSFKRHNFGNCFIYQVGMHPVRKTLVIINKDDREISLDCLYSNTAHLEVDFHSDVLCPGEKVEIPITFYPRAGLLYQEAVVFQMNSHSQQLIHIQGQGIEMKVEVANPKHKVTNFGAVRVGETVKKSIPIVNNSMSPITCTFTLSPNTPVLQDHEVLLLSPSSEVTIPPQGGMCKLEMRFRPTCRIAPFTEEVMFEVAGIMHSLLVLRGSSQGLELSFDQEYISFGAVVLQSQATRRIILNNTGELGARFQWNAKMFQPDFSISPVSGYITAGTDVTFEVVFHPREINTDIRYENLSCLIEGNKTLNLTLSGSCIGPPATKEVISFQCPVRNKQTQSILLTNKTSHAWNLQPVIDGEHWKGAETLRVDAHQQNRPYDITYCPLTMSSEGKKHQGSIFFPLPDGTGLMYLLQGVSEPPKSSGNVIREVPCKTSYTELLHVRNWLPKTQRFRVVVDMVKPERLDSTTTIKGLDYLEVPGAAKRDYKLSFHSHKEGTFSTKVRPTHDISRMPTRSSDTLLESAALSHTLNTVRCNPFVHHTGLYWYRTTMSA</sequence>
<keyword evidence="4" id="KW-0969">Cilium</keyword>
<gene>
    <name evidence="10" type="ORF">PECUL_23A040016</name>
</gene>
<dbReference type="Pfam" id="PF22544">
    <property type="entry name" value="HYDIN_VesB_CFA65-like_Ig"/>
    <property type="match status" value="4"/>
</dbReference>
<evidence type="ECO:0000256" key="4">
    <source>
        <dbReference type="ARBA" id="ARBA00023069"/>
    </source>
</evidence>
<dbReference type="InterPro" id="IPR033305">
    <property type="entry name" value="Hydin-like"/>
</dbReference>
<accession>A0AAD1TBX4</accession>
<dbReference type="InterPro" id="IPR013783">
    <property type="entry name" value="Ig-like_fold"/>
</dbReference>
<feature type="compositionally biased region" description="Basic and acidic residues" evidence="6">
    <location>
        <begin position="2338"/>
        <end position="2368"/>
    </location>
</feature>
<feature type="compositionally biased region" description="Basic and acidic residues" evidence="6">
    <location>
        <begin position="2514"/>
        <end position="2525"/>
    </location>
</feature>
<comment type="subcellular location">
    <subcellularLocation>
        <location evidence="1">Cell projection</location>
        <location evidence="1">Cilium</location>
    </subcellularLocation>
    <subcellularLocation>
        <location evidence="2">Cytoplasm</location>
    </subcellularLocation>
</comment>
<proteinExistence type="predicted"/>
<feature type="domain" description="HYDIN/VesB/CFA65-like Ig-like" evidence="8">
    <location>
        <begin position="4158"/>
        <end position="4257"/>
    </location>
</feature>
<dbReference type="PANTHER" id="PTHR23053">
    <property type="entry name" value="DLEC1 DELETED IN LUNG AND ESOPHAGEAL CANCER 1"/>
    <property type="match status" value="1"/>
</dbReference>
<keyword evidence="11" id="KW-1185">Reference proteome</keyword>
<keyword evidence="3" id="KW-0963">Cytoplasm</keyword>
<dbReference type="GO" id="GO:0005930">
    <property type="term" value="C:axoneme"/>
    <property type="evidence" value="ECO:0007669"/>
    <property type="project" value="TreeGrafter"/>
</dbReference>
<evidence type="ECO:0000256" key="1">
    <source>
        <dbReference type="ARBA" id="ARBA00004138"/>
    </source>
</evidence>
<keyword evidence="5" id="KW-0966">Cell projection</keyword>
<dbReference type="SUPFAM" id="SSF52540">
    <property type="entry name" value="P-loop containing nucleoside triphosphate hydrolases"/>
    <property type="match status" value="1"/>
</dbReference>
<evidence type="ECO:0000256" key="6">
    <source>
        <dbReference type="SAM" id="MobiDB-lite"/>
    </source>
</evidence>
<feature type="region of interest" description="Disordered" evidence="6">
    <location>
        <begin position="1996"/>
        <end position="2018"/>
    </location>
</feature>
<feature type="region of interest" description="Disordered" evidence="6">
    <location>
        <begin position="1153"/>
        <end position="1172"/>
    </location>
</feature>
<dbReference type="InterPro" id="IPR033768">
    <property type="entry name" value="Hydin_ADK"/>
</dbReference>
<dbReference type="GO" id="GO:1904158">
    <property type="term" value="P:axonemal central apparatus assembly"/>
    <property type="evidence" value="ECO:0007669"/>
    <property type="project" value="TreeGrafter"/>
</dbReference>
<evidence type="ECO:0000259" key="8">
    <source>
        <dbReference type="Pfam" id="PF22544"/>
    </source>
</evidence>
<evidence type="ECO:0008006" key="12">
    <source>
        <dbReference type="Google" id="ProtNLM"/>
    </source>
</evidence>
<feature type="domain" description="Hydin adenylate kinase-like" evidence="7">
    <location>
        <begin position="1862"/>
        <end position="2062"/>
    </location>
</feature>
<protein>
    <recommendedName>
        <fullName evidence="12">Hydrocephalus-inducing protein homolog</fullName>
    </recommendedName>
</protein>
<feature type="domain" description="HYDIN/VesB/CFA65-like Ig-like" evidence="8">
    <location>
        <begin position="2889"/>
        <end position="2960"/>
    </location>
</feature>
<dbReference type="Pfam" id="PF24507">
    <property type="entry name" value="Ig_CFAP65_4th"/>
    <property type="match status" value="1"/>
</dbReference>
<organism evidence="10 11">
    <name type="scientific">Pelobates cultripes</name>
    <name type="common">Western spadefoot toad</name>
    <dbReference type="NCBI Taxonomy" id="61616"/>
    <lineage>
        <taxon>Eukaryota</taxon>
        <taxon>Metazoa</taxon>
        <taxon>Chordata</taxon>
        <taxon>Craniata</taxon>
        <taxon>Vertebrata</taxon>
        <taxon>Euteleostomi</taxon>
        <taxon>Amphibia</taxon>
        <taxon>Batrachia</taxon>
        <taxon>Anura</taxon>
        <taxon>Pelobatoidea</taxon>
        <taxon>Pelobatidae</taxon>
        <taxon>Pelobates</taxon>
    </lineage>
</organism>
<dbReference type="EMBL" id="OW240923">
    <property type="protein sequence ID" value="CAH2323835.1"/>
    <property type="molecule type" value="Genomic_DNA"/>
</dbReference>
<feature type="region of interest" description="Disordered" evidence="6">
    <location>
        <begin position="1951"/>
        <end position="1981"/>
    </location>
</feature>
<evidence type="ECO:0000259" key="7">
    <source>
        <dbReference type="Pfam" id="PF17213"/>
    </source>
</evidence>
<feature type="compositionally biased region" description="Polar residues" evidence="6">
    <location>
        <begin position="3706"/>
        <end position="3719"/>
    </location>
</feature>
<dbReference type="InterPro" id="IPR058536">
    <property type="entry name" value="Ig_CFAP65_4th"/>
</dbReference>
<dbReference type="InterPro" id="IPR053879">
    <property type="entry name" value="HYDIN_VesB_CFA65-like_Ig"/>
</dbReference>
<evidence type="ECO:0000256" key="2">
    <source>
        <dbReference type="ARBA" id="ARBA00004496"/>
    </source>
</evidence>
<feature type="region of interest" description="Disordered" evidence="6">
    <location>
        <begin position="2480"/>
        <end position="2557"/>
    </location>
</feature>
<dbReference type="GO" id="GO:0003341">
    <property type="term" value="P:cilium movement"/>
    <property type="evidence" value="ECO:0007669"/>
    <property type="project" value="TreeGrafter"/>
</dbReference>
<evidence type="ECO:0000256" key="3">
    <source>
        <dbReference type="ARBA" id="ARBA00022490"/>
    </source>
</evidence>
<evidence type="ECO:0000259" key="9">
    <source>
        <dbReference type="Pfam" id="PF24507"/>
    </source>
</evidence>
<dbReference type="Gene3D" id="3.40.50.300">
    <property type="entry name" value="P-loop containing nucleotide triphosphate hydrolases"/>
    <property type="match status" value="1"/>
</dbReference>
<feature type="compositionally biased region" description="Basic and acidic residues" evidence="6">
    <location>
        <begin position="2220"/>
        <end position="2239"/>
    </location>
</feature>
<feature type="region of interest" description="Disordered" evidence="6">
    <location>
        <begin position="2183"/>
        <end position="2269"/>
    </location>
</feature>
<feature type="region of interest" description="Disordered" evidence="6">
    <location>
        <begin position="1760"/>
        <end position="1783"/>
    </location>
</feature>
<reference evidence="10" key="1">
    <citation type="submission" date="2022-03" db="EMBL/GenBank/DDBJ databases">
        <authorList>
            <person name="Alioto T."/>
            <person name="Alioto T."/>
            <person name="Gomez Garrido J."/>
        </authorList>
    </citation>
    <scope>NUCLEOTIDE SEQUENCE</scope>
</reference>
<feature type="domain" description="CFAP65 fourth Ig-like" evidence="9">
    <location>
        <begin position="4384"/>
        <end position="4475"/>
    </location>
</feature>
<evidence type="ECO:0000313" key="11">
    <source>
        <dbReference type="Proteomes" id="UP001295444"/>
    </source>
</evidence>
<name>A0AAD1TBX4_PELCU</name>
<evidence type="ECO:0000313" key="10">
    <source>
        <dbReference type="EMBL" id="CAH2323835.1"/>
    </source>
</evidence>
<feature type="region of interest" description="Disordered" evidence="6">
    <location>
        <begin position="3692"/>
        <end position="3719"/>
    </location>
</feature>
<feature type="domain" description="HYDIN/VesB/CFA65-like Ig-like" evidence="8">
    <location>
        <begin position="377"/>
        <end position="477"/>
    </location>
</feature>
<dbReference type="Gene3D" id="2.60.40.10">
    <property type="entry name" value="Immunoglobulins"/>
    <property type="match status" value="25"/>
</dbReference>
<dbReference type="InterPro" id="IPR027417">
    <property type="entry name" value="P-loop_NTPase"/>
</dbReference>